<keyword evidence="1" id="KW-0326">Glycosidase</keyword>
<evidence type="ECO:0000313" key="1">
    <source>
        <dbReference type="EMBL" id="MDM8561901.1"/>
    </source>
</evidence>
<evidence type="ECO:0000313" key="2">
    <source>
        <dbReference type="Proteomes" id="UP001171945"/>
    </source>
</evidence>
<protein>
    <submittedName>
        <fullName evidence="1">ADP-ribosylglycohydrolase family protein</fullName>
        <ecNumber evidence="1">3.2.2.-</ecNumber>
    </submittedName>
</protein>
<dbReference type="GO" id="GO:0016798">
    <property type="term" value="F:hydrolase activity, acting on glycosyl bonds"/>
    <property type="evidence" value="ECO:0007669"/>
    <property type="project" value="UniProtKB-KW"/>
</dbReference>
<reference evidence="1" key="1">
    <citation type="submission" date="2023-06" db="EMBL/GenBank/DDBJ databases">
        <title>Uncultivated large filamentous bacteria from sulfidic sediments reveal new species and different genomic features in energy metabolism and defense.</title>
        <authorList>
            <person name="Fonseca A."/>
        </authorList>
    </citation>
    <scope>NUCLEOTIDE SEQUENCE</scope>
    <source>
        <strain evidence="1">HSG4</strain>
    </source>
</reference>
<proteinExistence type="predicted"/>
<dbReference type="EMBL" id="JAUCGM010000019">
    <property type="protein sequence ID" value="MDM8561901.1"/>
    <property type="molecule type" value="Genomic_DNA"/>
</dbReference>
<dbReference type="PANTHER" id="PTHR16222:SF35">
    <property type="entry name" value="ADP-RIBOSYLGLYCOHYDROLASE"/>
    <property type="match status" value="1"/>
</dbReference>
<organism evidence="1 2">
    <name type="scientific">Candidatus Marithioploca araucensis</name>
    <dbReference type="NCBI Taxonomy" id="70273"/>
    <lineage>
        <taxon>Bacteria</taxon>
        <taxon>Pseudomonadati</taxon>
        <taxon>Pseudomonadota</taxon>
        <taxon>Gammaproteobacteria</taxon>
        <taxon>Thiotrichales</taxon>
        <taxon>Thiotrichaceae</taxon>
        <taxon>Candidatus Marithioploca</taxon>
    </lineage>
</organism>
<dbReference type="EC" id="3.2.2.-" evidence="1"/>
<dbReference type="InterPro" id="IPR036705">
    <property type="entry name" value="Ribosyl_crysJ1_sf"/>
</dbReference>
<dbReference type="SUPFAM" id="SSF101478">
    <property type="entry name" value="ADP-ribosylglycohydrolase"/>
    <property type="match status" value="1"/>
</dbReference>
<comment type="caution">
    <text evidence="1">The sequence shown here is derived from an EMBL/GenBank/DDBJ whole genome shotgun (WGS) entry which is preliminary data.</text>
</comment>
<dbReference type="Proteomes" id="UP001171945">
    <property type="component" value="Unassembled WGS sequence"/>
</dbReference>
<sequence length="201" mass="21459">MGDAAGAPLEFDYQPSMEEAKHAMTMPGGDGVWGVASGQITDDSELALCLAQALGSHLDFNLEQIAQNYAKWIDSPPFDIGFTTRASLGCLREPKWRSVCEAEGYAVAMTRAARQRCMESKSNGSLMRIAIQETLHGGGDTDTNACIVGGLIGAACGASAIPDEMKLAVLHCDTHQGKHPRPSFLHTTQVPELTKRLLGLS</sequence>
<dbReference type="InterPro" id="IPR050792">
    <property type="entry name" value="ADP-ribosylglycohydrolase"/>
</dbReference>
<dbReference type="InterPro" id="IPR005502">
    <property type="entry name" value="Ribosyl_crysJ1"/>
</dbReference>
<gene>
    <name evidence="1" type="ORF">QUF54_00940</name>
</gene>
<accession>A0ABT7VSH0</accession>
<name>A0ABT7VSH0_9GAMM</name>
<keyword evidence="1" id="KW-0378">Hydrolase</keyword>
<dbReference type="Pfam" id="PF03747">
    <property type="entry name" value="ADP_ribosyl_GH"/>
    <property type="match status" value="1"/>
</dbReference>
<keyword evidence="2" id="KW-1185">Reference proteome</keyword>
<dbReference type="Gene3D" id="1.10.4080.10">
    <property type="entry name" value="ADP-ribosylation/Crystallin J1"/>
    <property type="match status" value="2"/>
</dbReference>
<dbReference type="PANTHER" id="PTHR16222">
    <property type="entry name" value="ADP-RIBOSYLGLYCOHYDROLASE"/>
    <property type="match status" value="1"/>
</dbReference>